<comment type="similarity">
    <text evidence="12">Belongs to the pannexin family.</text>
</comment>
<dbReference type="OMA" id="SAYWHFR"/>
<evidence type="ECO:0000256" key="8">
    <source>
        <dbReference type="ARBA" id="ARBA00023065"/>
    </source>
</evidence>
<dbReference type="HOGENOM" id="CLU_049326_0_0_1"/>
<name>H2ZMD7_CIOSA</name>
<dbReference type="AlphaFoldDB" id="H2ZMD7"/>
<keyword evidence="9 12" id="KW-0472">Membrane</keyword>
<comment type="caution">
    <text evidence="12">Lacks conserved residue(s) required for the propagation of feature annotation.</text>
</comment>
<protein>
    <recommendedName>
        <fullName evidence="12">Innexin</fullName>
    </recommendedName>
</protein>
<keyword evidence="3 12" id="KW-0813">Transport</keyword>
<evidence type="ECO:0000256" key="2">
    <source>
        <dbReference type="ARBA" id="ARBA00004651"/>
    </source>
</evidence>
<evidence type="ECO:0000256" key="6">
    <source>
        <dbReference type="ARBA" id="ARBA00022824"/>
    </source>
</evidence>
<keyword evidence="10" id="KW-0325">Glycoprotein</keyword>
<reference evidence="15" key="1">
    <citation type="submission" date="2003-08" db="EMBL/GenBank/DDBJ databases">
        <authorList>
            <person name="Birren B."/>
            <person name="Nusbaum C."/>
            <person name="Abebe A."/>
            <person name="Abouelleil A."/>
            <person name="Adekoya E."/>
            <person name="Ait-zahra M."/>
            <person name="Allen N."/>
            <person name="Allen T."/>
            <person name="An P."/>
            <person name="Anderson M."/>
            <person name="Anderson S."/>
            <person name="Arachchi H."/>
            <person name="Armbruster J."/>
            <person name="Bachantsang P."/>
            <person name="Baldwin J."/>
            <person name="Barry A."/>
            <person name="Bayul T."/>
            <person name="Blitshsteyn B."/>
            <person name="Bloom T."/>
            <person name="Blye J."/>
            <person name="Boguslavskiy L."/>
            <person name="Borowsky M."/>
            <person name="Boukhgalter B."/>
            <person name="Brunache A."/>
            <person name="Butler J."/>
            <person name="Calixte N."/>
            <person name="Calvo S."/>
            <person name="Camarata J."/>
            <person name="Campo K."/>
            <person name="Chang J."/>
            <person name="Cheshatsang Y."/>
            <person name="Citroen M."/>
            <person name="Collymore A."/>
            <person name="Considine T."/>
            <person name="Cook A."/>
            <person name="Cooke P."/>
            <person name="Corum B."/>
            <person name="Cuomo C."/>
            <person name="David R."/>
            <person name="Dawoe T."/>
            <person name="Degray S."/>
            <person name="Dodge S."/>
            <person name="Dooley K."/>
            <person name="Dorje P."/>
            <person name="Dorjee K."/>
            <person name="Dorris L."/>
            <person name="Duffey N."/>
            <person name="Dupes A."/>
            <person name="Elkins T."/>
            <person name="Engels R."/>
            <person name="Erickson J."/>
            <person name="Farina A."/>
            <person name="Faro S."/>
            <person name="Ferreira P."/>
            <person name="Fischer H."/>
            <person name="Fitzgerald M."/>
            <person name="Foley K."/>
            <person name="Gage D."/>
            <person name="Galagan J."/>
            <person name="Gearin G."/>
            <person name="Gnerre S."/>
            <person name="Gnirke A."/>
            <person name="Goyette A."/>
            <person name="Graham J."/>
            <person name="Grandbois E."/>
            <person name="Gyaltsen K."/>
            <person name="Hafez N."/>
            <person name="Hagopian D."/>
            <person name="Hagos B."/>
            <person name="Hall J."/>
            <person name="Hatcher B."/>
            <person name="Heller A."/>
            <person name="Higgins H."/>
            <person name="Honan T."/>
            <person name="Horn A."/>
            <person name="Houde N."/>
            <person name="Hughes L."/>
            <person name="Hulme W."/>
            <person name="Husby E."/>
            <person name="Iliev I."/>
            <person name="Jaffe D."/>
            <person name="Jones C."/>
            <person name="Kamal M."/>
            <person name="Kamat A."/>
            <person name="Kamvysselis M."/>
            <person name="Karlsson E."/>
            <person name="Kells C."/>
            <person name="Kieu A."/>
            <person name="Kisner P."/>
            <person name="Kodira C."/>
            <person name="Kulbokas E."/>
            <person name="Labutti K."/>
            <person name="Lama D."/>
            <person name="Landers T."/>
            <person name="Leger J."/>
            <person name="Levine S."/>
            <person name="Lewis D."/>
            <person name="Lewis T."/>
            <person name="Lindblad-toh K."/>
            <person name="Liu X."/>
            <person name="Lokyitsang T."/>
            <person name="Lokyitsang Y."/>
            <person name="Lucien O."/>
            <person name="Lui A."/>
            <person name="Ma L.J."/>
            <person name="Mabbitt R."/>
            <person name="Macdonald J."/>
            <person name="Maclean C."/>
            <person name="Major J."/>
            <person name="Manning J."/>
            <person name="Marabella R."/>
            <person name="Maru K."/>
            <person name="Matthews C."/>
            <person name="Mauceli E."/>
            <person name="Mccarthy M."/>
            <person name="Mcdonough S."/>
            <person name="Mcghee T."/>
            <person name="Meldrim J."/>
            <person name="Meneus L."/>
            <person name="Mesirov J."/>
            <person name="Mihalev A."/>
            <person name="Mihova T."/>
            <person name="Mikkelsen T."/>
            <person name="Mlenga V."/>
            <person name="Moru K."/>
            <person name="Mozes J."/>
            <person name="Mulrain L."/>
            <person name="Munson G."/>
            <person name="Naylor J."/>
            <person name="Newes C."/>
            <person name="Nguyen C."/>
            <person name="Nguyen N."/>
            <person name="Nguyen T."/>
            <person name="Nicol R."/>
            <person name="Nielsen C."/>
            <person name="Nizzari M."/>
            <person name="Norbu C."/>
            <person name="Norbu N."/>
            <person name="O'donnell P."/>
            <person name="Okoawo O."/>
            <person name="O'leary S."/>
            <person name="Omotosho B."/>
            <person name="O'neill K."/>
            <person name="Osman S."/>
            <person name="Parker S."/>
            <person name="Perrin D."/>
            <person name="Phunkhang P."/>
            <person name="Piqani B."/>
            <person name="Purcell S."/>
            <person name="Rachupka T."/>
            <person name="Ramasamy U."/>
            <person name="Rameau R."/>
            <person name="Ray V."/>
            <person name="Raymond C."/>
            <person name="Retta R."/>
            <person name="Richardson S."/>
            <person name="Rise C."/>
            <person name="Rodriguez J."/>
            <person name="Rogers J."/>
            <person name="Rogov P."/>
            <person name="Rutman M."/>
            <person name="Schupbach R."/>
            <person name="Seaman C."/>
            <person name="Settipalli S."/>
            <person name="Sharpe T."/>
            <person name="Sheridan J."/>
            <person name="Sherpa N."/>
            <person name="Shi J."/>
            <person name="Smirnov S."/>
            <person name="Smith C."/>
            <person name="Sougnez C."/>
            <person name="Spencer B."/>
            <person name="Stalker J."/>
            <person name="Stange-thomann N."/>
            <person name="Stavropoulos S."/>
            <person name="Stetson K."/>
            <person name="Stone C."/>
            <person name="Stone S."/>
            <person name="Stubbs M."/>
            <person name="Talamas J."/>
            <person name="Tchuinga P."/>
            <person name="Tenzing P."/>
            <person name="Tesfaye S."/>
            <person name="Theodore J."/>
            <person name="Thoulutsang Y."/>
            <person name="Topham K."/>
            <person name="Towey S."/>
            <person name="Tsamla T."/>
            <person name="Tsomo N."/>
            <person name="Vallee D."/>
            <person name="Vassiliev H."/>
            <person name="Venkataraman V."/>
            <person name="Vinson J."/>
            <person name="Vo A."/>
            <person name="Wade C."/>
            <person name="Wang S."/>
            <person name="Wangchuk T."/>
            <person name="Wangdi T."/>
            <person name="Whittaker C."/>
            <person name="Wilkinson J."/>
            <person name="Wu Y."/>
            <person name="Wyman D."/>
            <person name="Yadav S."/>
            <person name="Yang S."/>
            <person name="Yang X."/>
            <person name="Yeager S."/>
            <person name="Yee E."/>
            <person name="Young G."/>
            <person name="Zainoun J."/>
            <person name="Zembeck L."/>
            <person name="Zimmer A."/>
            <person name="Zody M."/>
            <person name="Lander E."/>
        </authorList>
    </citation>
    <scope>NUCLEOTIDE SEQUENCE [LARGE SCALE GENOMIC DNA]</scope>
</reference>
<evidence type="ECO:0000256" key="11">
    <source>
        <dbReference type="ARBA" id="ARBA00023303"/>
    </source>
</evidence>
<reference evidence="14" key="2">
    <citation type="submission" date="2025-08" db="UniProtKB">
        <authorList>
            <consortium name="Ensembl"/>
        </authorList>
    </citation>
    <scope>IDENTIFICATION</scope>
</reference>
<dbReference type="GO" id="GO:0015267">
    <property type="term" value="F:channel activity"/>
    <property type="evidence" value="ECO:0007669"/>
    <property type="project" value="InterPro"/>
</dbReference>
<dbReference type="Proteomes" id="UP000007875">
    <property type="component" value="Unassembled WGS sequence"/>
</dbReference>
<proteinExistence type="inferred from homology"/>
<evidence type="ECO:0000256" key="5">
    <source>
        <dbReference type="ARBA" id="ARBA00022692"/>
    </source>
</evidence>
<keyword evidence="6" id="KW-0256">Endoplasmic reticulum</keyword>
<keyword evidence="8 12" id="KW-0406">Ion transport</keyword>
<feature type="region of interest" description="Disordered" evidence="13">
    <location>
        <begin position="284"/>
        <end position="306"/>
    </location>
</feature>
<dbReference type="GO" id="GO:0006812">
    <property type="term" value="P:monoatomic cation transport"/>
    <property type="evidence" value="ECO:0007669"/>
    <property type="project" value="InterPro"/>
</dbReference>
<keyword evidence="5 12" id="KW-0812">Transmembrane</keyword>
<evidence type="ECO:0000313" key="15">
    <source>
        <dbReference type="Proteomes" id="UP000007875"/>
    </source>
</evidence>
<feature type="compositionally biased region" description="Polar residues" evidence="13">
    <location>
        <begin position="289"/>
        <end position="306"/>
    </location>
</feature>
<evidence type="ECO:0000256" key="1">
    <source>
        <dbReference type="ARBA" id="ARBA00004477"/>
    </source>
</evidence>
<dbReference type="GO" id="GO:0005789">
    <property type="term" value="C:endoplasmic reticulum membrane"/>
    <property type="evidence" value="ECO:0007669"/>
    <property type="project" value="UniProtKB-SubCell"/>
</dbReference>
<dbReference type="GO" id="GO:0005921">
    <property type="term" value="C:gap junction"/>
    <property type="evidence" value="ECO:0007669"/>
    <property type="project" value="UniProtKB-UniRule"/>
</dbReference>
<feature type="region of interest" description="Disordered" evidence="13">
    <location>
        <begin position="243"/>
        <end position="269"/>
    </location>
</feature>
<evidence type="ECO:0000256" key="7">
    <source>
        <dbReference type="ARBA" id="ARBA00022989"/>
    </source>
</evidence>
<dbReference type="PROSITE" id="PS51013">
    <property type="entry name" value="PANNEXIN"/>
    <property type="match status" value="1"/>
</dbReference>
<comment type="function">
    <text evidence="12">Structural component of the gap junctions.</text>
</comment>
<comment type="subcellular location">
    <subcellularLocation>
        <location evidence="2 12">Cell membrane</location>
        <topology evidence="2 12">Multi-pass membrane protein</topology>
    </subcellularLocation>
    <subcellularLocation>
        <location evidence="1">Endoplasmic reticulum membrane</location>
        <topology evidence="1">Multi-pass membrane protein</topology>
    </subcellularLocation>
</comment>
<dbReference type="GO" id="GO:0032732">
    <property type="term" value="P:positive regulation of interleukin-1 production"/>
    <property type="evidence" value="ECO:0007669"/>
    <property type="project" value="InterPro"/>
</dbReference>
<keyword evidence="11 12" id="KW-0407">Ion channel</keyword>
<dbReference type="InParanoid" id="H2ZMD7"/>
<evidence type="ECO:0000256" key="3">
    <source>
        <dbReference type="ARBA" id="ARBA00022448"/>
    </source>
</evidence>
<evidence type="ECO:0000256" key="9">
    <source>
        <dbReference type="ARBA" id="ARBA00023136"/>
    </source>
</evidence>
<feature type="compositionally biased region" description="Polar residues" evidence="13">
    <location>
        <begin position="250"/>
        <end position="267"/>
    </location>
</feature>
<dbReference type="Pfam" id="PF00876">
    <property type="entry name" value="Innexin"/>
    <property type="match status" value="1"/>
</dbReference>
<gene>
    <name evidence="12" type="primary">inx</name>
</gene>
<dbReference type="PANTHER" id="PTHR15759">
    <property type="entry name" value="PANNEXIN"/>
    <property type="match status" value="1"/>
</dbReference>
<dbReference type="InterPro" id="IPR000990">
    <property type="entry name" value="Innexin"/>
</dbReference>
<keyword evidence="7 12" id="KW-1133">Transmembrane helix</keyword>
<accession>H2ZMD7</accession>
<evidence type="ECO:0000256" key="10">
    <source>
        <dbReference type="ARBA" id="ARBA00023180"/>
    </source>
</evidence>
<sequence>MTTVGQAQNVISGLENAAQKHEIDLVIDLGVDRLLKWIGVYTILALAVVAKISDYVGPNLSCYPAGKSSGFDGNFIEFATTYCWESLASPESNTSVITHNGTSQQCEYLENKNKINLLKNPSDMKLFIHWLPYCMLVQAFLFALPPAFWHFRVGARVLGHVKFIQLLIIDIFEKVKVIPLAFYEGNPYDERSEHLDGLRLNNPKKSKIGTPSKSAKATFGSSGTLQVASTALEISRKSSSGSLQEVIAQSPHQDSTSIHKNTTNDAENNSEKIELLVCKKIKSAKESTSKSQPNKMSAATAPNSAEAKTTHELKLKFYDKMLAGNMKDRHLFSMICYENFAS</sequence>
<evidence type="ECO:0000256" key="4">
    <source>
        <dbReference type="ARBA" id="ARBA00022475"/>
    </source>
</evidence>
<evidence type="ECO:0000313" key="14">
    <source>
        <dbReference type="Ensembl" id="ENSCSAVP00000018753.1"/>
    </source>
</evidence>
<dbReference type="GO" id="GO:0034220">
    <property type="term" value="P:monoatomic ion transmembrane transport"/>
    <property type="evidence" value="ECO:0007669"/>
    <property type="project" value="UniProtKB-KW"/>
</dbReference>
<keyword evidence="15" id="KW-1185">Reference proteome</keyword>
<dbReference type="InterPro" id="IPR039099">
    <property type="entry name" value="Pannexin"/>
</dbReference>
<dbReference type="GO" id="GO:0005886">
    <property type="term" value="C:plasma membrane"/>
    <property type="evidence" value="ECO:0007669"/>
    <property type="project" value="UniProtKB-SubCell"/>
</dbReference>
<dbReference type="Ensembl" id="ENSCSAVT00000018958.1">
    <property type="protein sequence ID" value="ENSCSAVP00000018753.1"/>
    <property type="gene ID" value="ENSCSAVG00000011023.1"/>
</dbReference>
<organism evidence="14 15">
    <name type="scientific">Ciona savignyi</name>
    <name type="common">Pacific transparent sea squirt</name>
    <dbReference type="NCBI Taxonomy" id="51511"/>
    <lineage>
        <taxon>Eukaryota</taxon>
        <taxon>Metazoa</taxon>
        <taxon>Chordata</taxon>
        <taxon>Tunicata</taxon>
        <taxon>Ascidiacea</taxon>
        <taxon>Phlebobranchia</taxon>
        <taxon>Cionidae</taxon>
        <taxon>Ciona</taxon>
    </lineage>
</organism>
<keyword evidence="4" id="KW-1003">Cell membrane</keyword>
<evidence type="ECO:0000256" key="13">
    <source>
        <dbReference type="SAM" id="MobiDB-lite"/>
    </source>
</evidence>
<reference evidence="14" key="3">
    <citation type="submission" date="2025-09" db="UniProtKB">
        <authorList>
            <consortium name="Ensembl"/>
        </authorList>
    </citation>
    <scope>IDENTIFICATION</scope>
</reference>
<dbReference type="GeneTree" id="ENSGT00390000012068"/>
<evidence type="ECO:0000256" key="12">
    <source>
        <dbReference type="RuleBase" id="RU010713"/>
    </source>
</evidence>
<dbReference type="PANTHER" id="PTHR15759:SF6">
    <property type="entry name" value="INNEXIN"/>
    <property type="match status" value="1"/>
</dbReference>
<feature type="transmembrane region" description="Helical" evidence="12">
    <location>
        <begin position="127"/>
        <end position="149"/>
    </location>
</feature>